<dbReference type="EMBL" id="QJKK01000001">
    <property type="protein sequence ID" value="RAL26534.1"/>
    <property type="molecule type" value="Genomic_DNA"/>
</dbReference>
<dbReference type="SUPFAM" id="SSF47781">
    <property type="entry name" value="RuvA domain 2-like"/>
    <property type="match status" value="1"/>
</dbReference>
<dbReference type="PANTHER" id="PTHR40084:SF1">
    <property type="entry name" value="PHOSPHOTRANSFERASE"/>
    <property type="match status" value="1"/>
</dbReference>
<dbReference type="Gene3D" id="1.10.150.20">
    <property type="entry name" value="5' to 3' exonuclease, C-terminal subdomain"/>
    <property type="match status" value="1"/>
</dbReference>
<reference evidence="1 2" key="1">
    <citation type="submission" date="2018-06" db="EMBL/GenBank/DDBJ databases">
        <title>Thermoflavimicrobium daqus sp. nov., a thermophilic microbe isolated from Moutai-flavour Daqu.</title>
        <authorList>
            <person name="Wang X."/>
            <person name="Zhou H."/>
        </authorList>
    </citation>
    <scope>NUCLEOTIDE SEQUENCE [LARGE SCALE GENOMIC DNA]</scope>
    <source>
        <strain evidence="1 2">FBKL4.011</strain>
    </source>
</reference>
<proteinExistence type="predicted"/>
<dbReference type="OrthoDB" id="9810135at2"/>
<dbReference type="Proteomes" id="UP000251213">
    <property type="component" value="Unassembled WGS sequence"/>
</dbReference>
<reference evidence="1 2" key="2">
    <citation type="submission" date="2018-06" db="EMBL/GenBank/DDBJ databases">
        <authorList>
            <person name="Zhirakovskaya E."/>
        </authorList>
    </citation>
    <scope>NUCLEOTIDE SEQUENCE [LARGE SCALE GENOMIC DNA]</scope>
    <source>
        <strain evidence="1 2">FBKL4.011</strain>
    </source>
</reference>
<dbReference type="PANTHER" id="PTHR40084">
    <property type="entry name" value="PHOSPHOHYDROLASE, PHP FAMILY"/>
    <property type="match status" value="1"/>
</dbReference>
<accession>A0A364K8B7</accession>
<sequence>MTGTTIFADLHIHIGRTNSNLPVKITAARSMTFDKIVRESYHRKGIQMIGIIDAHSPPVQDDIRDGIATGVFREHPDGGIVYQDTTCILGAEIEVREGRGACHVLVYMPTLSQMTLLSKWLAKHMKNVQLSTQRLYQPISALQEKVAELEGMMIPAHVFTPFKSVYGSAADRMRDLFDIDQLAGVELGLSSDSSLADRLSELQHLTFVTNSDAHSIPKIGREYNQLLVKEASFQEFKLALQREQGRKVIANYGLNPRLGKYYRTRCLNCEELWPSDQSDRCPYCGSVKKVKGVRDRISELADQKMEHPSHRPPYIHQVPLEYIPKLGKKTLEKLLAHFGTEMDILHHAEIEDIAKIASPSIAEHIRLARVGNLEFEEGGGGTYGKVKPS</sequence>
<name>A0A364K8B7_9BACL</name>
<evidence type="ECO:0000313" key="2">
    <source>
        <dbReference type="Proteomes" id="UP000251213"/>
    </source>
</evidence>
<dbReference type="SUPFAM" id="SSF89550">
    <property type="entry name" value="PHP domain-like"/>
    <property type="match status" value="1"/>
</dbReference>
<evidence type="ECO:0000313" key="1">
    <source>
        <dbReference type="EMBL" id="RAL26534.1"/>
    </source>
</evidence>
<gene>
    <name evidence="1" type="ORF">DL897_00305</name>
</gene>
<dbReference type="InterPro" id="IPR016195">
    <property type="entry name" value="Pol/histidinol_Pase-like"/>
</dbReference>
<dbReference type="CDD" id="cd19067">
    <property type="entry name" value="PfuEndoQ-like"/>
    <property type="match status" value="1"/>
</dbReference>
<keyword evidence="2" id="KW-1185">Reference proteome</keyword>
<dbReference type="InterPro" id="IPR010994">
    <property type="entry name" value="RuvA_2-like"/>
</dbReference>
<comment type="caution">
    <text evidence="1">The sequence shown here is derived from an EMBL/GenBank/DDBJ whole genome shotgun (WGS) entry which is preliminary data.</text>
</comment>
<organism evidence="1 2">
    <name type="scientific">Thermoflavimicrobium daqui</name>
    <dbReference type="NCBI Taxonomy" id="2137476"/>
    <lineage>
        <taxon>Bacteria</taxon>
        <taxon>Bacillati</taxon>
        <taxon>Bacillota</taxon>
        <taxon>Bacilli</taxon>
        <taxon>Bacillales</taxon>
        <taxon>Thermoactinomycetaceae</taxon>
        <taxon>Thermoflavimicrobium</taxon>
    </lineage>
</organism>
<dbReference type="RefSeq" id="WP_113657140.1">
    <property type="nucleotide sequence ID" value="NZ_KZ845663.1"/>
</dbReference>
<dbReference type="Gene3D" id="3.20.20.140">
    <property type="entry name" value="Metal-dependent hydrolases"/>
    <property type="match status" value="1"/>
</dbReference>
<protein>
    <submittedName>
        <fullName evidence="1">TIGR00375 family protein</fullName>
    </submittedName>
</protein>
<dbReference type="AlphaFoldDB" id="A0A364K8B7"/>